<dbReference type="Proteomes" id="UP001163046">
    <property type="component" value="Unassembled WGS sequence"/>
</dbReference>
<dbReference type="InterPro" id="IPR019734">
    <property type="entry name" value="TPR_rpt"/>
</dbReference>
<sequence length="451" mass="50266">MPMRFYGDIHPGMEGPYCNLRMVHRLLGNSKEVSRLCELVSKCRQGESKQLYQSAPCDYNVYGAREQKDFGNNLFRAGDYSGALQCYNQALTCLPNDAKLLTNRSATYVQLLKQQRSADDERNYLEHALEDSQNAIAADPSWEKGYYWKAVCLAHLGKRGPSLAAAAVAKYLFPSQCATILAVVDRFGCYDALVVTTVQDLLHLTERADSKNLVIVVKEGRYELPNPLQVPENAVMVGHGEVQITCSKGVPLKLDKTVYMENITLSPTKESIKKLTEKAKRCLNHGQVDAALSLYNEALILCPNDPQILTSIASTYLKSAEQKKDLPSERKSLLELALNNAEVAITADSTWLLGYYTKATSLAELDRKQQALAAAAVFKHLSSGRDVPVVAQRYGGLQVQVVESSDQLRCVFERIKELEGVNQVVLMKEGSTCWKRVFKFHNRSSSLVKEK</sequence>
<dbReference type="PROSITE" id="PS50005">
    <property type="entry name" value="TPR"/>
    <property type="match status" value="1"/>
</dbReference>
<protein>
    <submittedName>
        <fullName evidence="4">Stress-induced-phosphoprotein 1</fullName>
    </submittedName>
</protein>
<comment type="caution">
    <text evidence="4">The sequence shown here is derived from an EMBL/GenBank/DDBJ whole genome shotgun (WGS) entry which is preliminary data.</text>
</comment>
<name>A0A9X0DAZ5_9CNID</name>
<evidence type="ECO:0000256" key="2">
    <source>
        <dbReference type="ARBA" id="ARBA00022803"/>
    </source>
</evidence>
<organism evidence="4 5">
    <name type="scientific">Desmophyllum pertusum</name>
    <dbReference type="NCBI Taxonomy" id="174260"/>
    <lineage>
        <taxon>Eukaryota</taxon>
        <taxon>Metazoa</taxon>
        <taxon>Cnidaria</taxon>
        <taxon>Anthozoa</taxon>
        <taxon>Hexacorallia</taxon>
        <taxon>Scleractinia</taxon>
        <taxon>Caryophylliina</taxon>
        <taxon>Caryophylliidae</taxon>
        <taxon>Desmophyllum</taxon>
    </lineage>
</organism>
<dbReference type="InterPro" id="IPR011990">
    <property type="entry name" value="TPR-like_helical_dom_sf"/>
</dbReference>
<keyword evidence="2 3" id="KW-0802">TPR repeat</keyword>
<proteinExistence type="predicted"/>
<feature type="repeat" description="TPR" evidence="3">
    <location>
        <begin position="64"/>
        <end position="97"/>
    </location>
</feature>
<dbReference type="EMBL" id="MU825398">
    <property type="protein sequence ID" value="KAJ7393315.1"/>
    <property type="molecule type" value="Genomic_DNA"/>
</dbReference>
<keyword evidence="5" id="KW-1185">Reference proteome</keyword>
<reference evidence="4" key="1">
    <citation type="submission" date="2023-01" db="EMBL/GenBank/DDBJ databases">
        <title>Genome assembly of the deep-sea coral Lophelia pertusa.</title>
        <authorList>
            <person name="Herrera S."/>
            <person name="Cordes E."/>
        </authorList>
    </citation>
    <scope>NUCLEOTIDE SEQUENCE</scope>
    <source>
        <strain evidence="4">USNM1676648</strain>
        <tissue evidence="4">Polyp</tissue>
    </source>
</reference>
<accession>A0A9X0DAZ5</accession>
<evidence type="ECO:0000313" key="5">
    <source>
        <dbReference type="Proteomes" id="UP001163046"/>
    </source>
</evidence>
<dbReference type="AlphaFoldDB" id="A0A9X0DAZ5"/>
<dbReference type="Gene3D" id="1.25.40.10">
    <property type="entry name" value="Tetratricopeptide repeat domain"/>
    <property type="match status" value="2"/>
</dbReference>
<gene>
    <name evidence="4" type="primary">STIP1_1</name>
    <name evidence="4" type="ORF">OS493_006285</name>
</gene>
<dbReference type="OrthoDB" id="2423701at2759"/>
<evidence type="ECO:0000256" key="3">
    <source>
        <dbReference type="PROSITE-ProRule" id="PRU00339"/>
    </source>
</evidence>
<dbReference type="SMART" id="SM00028">
    <property type="entry name" value="TPR"/>
    <property type="match status" value="2"/>
</dbReference>
<dbReference type="PANTHER" id="PTHR22904">
    <property type="entry name" value="TPR REPEAT CONTAINING PROTEIN"/>
    <property type="match status" value="1"/>
</dbReference>
<dbReference type="SUPFAM" id="SSF48452">
    <property type="entry name" value="TPR-like"/>
    <property type="match status" value="2"/>
</dbReference>
<evidence type="ECO:0000313" key="4">
    <source>
        <dbReference type="EMBL" id="KAJ7393315.1"/>
    </source>
</evidence>
<keyword evidence="1" id="KW-0677">Repeat</keyword>
<dbReference type="GO" id="GO:0051879">
    <property type="term" value="F:Hsp90 protein binding"/>
    <property type="evidence" value="ECO:0007669"/>
    <property type="project" value="TreeGrafter"/>
</dbReference>
<dbReference type="PANTHER" id="PTHR22904:SF523">
    <property type="entry name" value="STRESS-INDUCED-PHOSPHOPROTEIN 1"/>
    <property type="match status" value="1"/>
</dbReference>
<evidence type="ECO:0000256" key="1">
    <source>
        <dbReference type="ARBA" id="ARBA00022737"/>
    </source>
</evidence>